<sequence>MQSRQRLRPAVHPGCGCPKAAVRSERSPHVLMRFSSFRTRTSVSRLRRFSFERCSSLPWRLAGIPVVSSPSSPSFSLSTASFADPFAEEFGEFTSAVNTLADALAATAAQRDRAGGTALAERRLLRESGLLALAIPRAFGGLEAGWPLIFRAIRRLAQADSSLAHLFGFQHLQVASVLLFGSAAQQARYLGSAVEHRWFWGNAVNARDTRLAAVRTADGLEIDGTKAFCSGATDSDVLNISVVLGRDPTDRVFAVVPTSRAGIRVHDDWDNMGQRQTDSGSVSFERVRIAHDEVLGPPGVASSPRATLRNLIGQVVLTEIYLGNALGALRAAIDYLRTQTQPWPMAGVERSQDDRLLQLRAGEMWSALQAATALSNHANARFQQAWDRGAALTAEERAALAIDVASARTQAARTALHVTSQIFELVGARATASRHGFDRYWRNVRVHTLHDPLDYRHQGIGAWLLAGDVPNPHGYG</sequence>
<evidence type="ECO:0000256" key="6">
    <source>
        <dbReference type="ARBA" id="ARBA00023033"/>
    </source>
</evidence>
<dbReference type="GO" id="GO:0005737">
    <property type="term" value="C:cytoplasm"/>
    <property type="evidence" value="ECO:0007669"/>
    <property type="project" value="UniProtKB-SubCell"/>
</dbReference>
<feature type="domain" description="Acyl-CoA oxidase/dehydrogenase middle" evidence="14">
    <location>
        <begin position="209"/>
        <end position="287"/>
    </location>
</feature>
<evidence type="ECO:0000256" key="8">
    <source>
        <dbReference type="ARBA" id="ARBA00034317"/>
    </source>
</evidence>
<dbReference type="GO" id="GO:0004497">
    <property type="term" value="F:monooxygenase activity"/>
    <property type="evidence" value="ECO:0007669"/>
    <property type="project" value="UniProtKB-KW"/>
</dbReference>
<dbReference type="SUPFAM" id="SSF56645">
    <property type="entry name" value="Acyl-CoA dehydrogenase NM domain-like"/>
    <property type="match status" value="1"/>
</dbReference>
<dbReference type="InterPro" id="IPR046373">
    <property type="entry name" value="Acyl-CoA_Oxase/DH_mid-dom_sf"/>
</dbReference>
<evidence type="ECO:0000259" key="16">
    <source>
        <dbReference type="Pfam" id="PF08028"/>
    </source>
</evidence>
<dbReference type="Gene3D" id="1.20.140.10">
    <property type="entry name" value="Butyryl-CoA Dehydrogenase, subunit A, domain 3"/>
    <property type="match status" value="1"/>
</dbReference>
<evidence type="ECO:0000256" key="10">
    <source>
        <dbReference type="ARBA" id="ARBA00034345"/>
    </source>
</evidence>
<evidence type="ECO:0000259" key="14">
    <source>
        <dbReference type="Pfam" id="PF02770"/>
    </source>
</evidence>
<organism evidence="17">
    <name type="scientific">Variovorax paradoxus</name>
    <dbReference type="NCBI Taxonomy" id="34073"/>
    <lineage>
        <taxon>Bacteria</taxon>
        <taxon>Pseudomonadati</taxon>
        <taxon>Pseudomonadota</taxon>
        <taxon>Betaproteobacteria</taxon>
        <taxon>Burkholderiales</taxon>
        <taxon>Comamonadaceae</taxon>
        <taxon>Variovorax</taxon>
    </lineage>
</organism>
<dbReference type="InterPro" id="IPR013786">
    <property type="entry name" value="AcylCoA_DH/ox_N"/>
</dbReference>
<evidence type="ECO:0000256" key="11">
    <source>
        <dbReference type="ARBA" id="ARBA00047859"/>
    </source>
</evidence>
<dbReference type="Gene3D" id="1.10.540.10">
    <property type="entry name" value="Acyl-CoA dehydrogenase/oxidase, N-terminal domain"/>
    <property type="match status" value="1"/>
</dbReference>
<dbReference type="GO" id="GO:0050660">
    <property type="term" value="F:flavin adenine dinucleotide binding"/>
    <property type="evidence" value="ECO:0007669"/>
    <property type="project" value="InterPro"/>
</dbReference>
<evidence type="ECO:0000256" key="7">
    <source>
        <dbReference type="ARBA" id="ARBA00034307"/>
    </source>
</evidence>
<dbReference type="InterPro" id="IPR013107">
    <property type="entry name" value="Acyl-CoA_DH_C"/>
</dbReference>
<dbReference type="InterPro" id="IPR009100">
    <property type="entry name" value="AcylCoA_DH/oxidase_NM_dom_sf"/>
</dbReference>
<dbReference type="GO" id="GO:0006552">
    <property type="term" value="P:L-leucine catabolic process"/>
    <property type="evidence" value="ECO:0007669"/>
    <property type="project" value="TreeGrafter"/>
</dbReference>
<evidence type="ECO:0000313" key="17">
    <source>
        <dbReference type="EMBL" id="CAA2105179.1"/>
    </source>
</evidence>
<dbReference type="SUPFAM" id="SSF47203">
    <property type="entry name" value="Acyl-CoA dehydrogenase C-terminal domain-like"/>
    <property type="match status" value="1"/>
</dbReference>
<evidence type="ECO:0000256" key="9">
    <source>
        <dbReference type="ARBA" id="ARBA00034328"/>
    </source>
</evidence>
<feature type="domain" description="Acyl-CoA dehydrogenase C-terminal" evidence="16">
    <location>
        <begin position="320"/>
        <end position="451"/>
    </location>
</feature>
<gene>
    <name evidence="17" type="primary">soxC_1</name>
    <name evidence="17" type="ORF">VVAX_03125</name>
</gene>
<dbReference type="Gene3D" id="2.40.110.10">
    <property type="entry name" value="Butyryl-CoA Dehydrogenase, subunit A, domain 2"/>
    <property type="match status" value="1"/>
</dbReference>
<accession>A0A679JGW3</accession>
<comment type="catalytic activity">
    <reaction evidence="13">
        <text>dibenzothiophene + 2 FMNH2 + 2 O2 = dibenzothiophene 5,5-dioxide + 2 FMN + 2 H2O + 2 H(+)</text>
        <dbReference type="Rhea" id="RHEA:49072"/>
        <dbReference type="ChEBI" id="CHEBI:15377"/>
        <dbReference type="ChEBI" id="CHEBI:15378"/>
        <dbReference type="ChEBI" id="CHEBI:15379"/>
        <dbReference type="ChEBI" id="CHEBI:23681"/>
        <dbReference type="ChEBI" id="CHEBI:57618"/>
        <dbReference type="ChEBI" id="CHEBI:58210"/>
        <dbReference type="ChEBI" id="CHEBI:90356"/>
        <dbReference type="EC" id="1.14.14.21"/>
    </reaction>
</comment>
<dbReference type="Pfam" id="PF02771">
    <property type="entry name" value="Acyl-CoA_dh_N"/>
    <property type="match status" value="1"/>
</dbReference>
<dbReference type="AlphaFoldDB" id="A0A679JGW3"/>
<evidence type="ECO:0000256" key="12">
    <source>
        <dbReference type="ARBA" id="ARBA00048445"/>
    </source>
</evidence>
<comment type="pathway">
    <text evidence="7">Sulfur metabolism; dibenzothiophene degradation.</text>
</comment>
<comment type="catalytic activity">
    <reaction evidence="11">
        <text>dibenzothiophene + FMNH2 + O2 = dibenzothiophene 5-oxide + FMN + H2O + H(+)</text>
        <dbReference type="Rhea" id="RHEA:49076"/>
        <dbReference type="ChEBI" id="CHEBI:15377"/>
        <dbReference type="ChEBI" id="CHEBI:15378"/>
        <dbReference type="ChEBI" id="CHEBI:15379"/>
        <dbReference type="ChEBI" id="CHEBI:23681"/>
        <dbReference type="ChEBI" id="CHEBI:23683"/>
        <dbReference type="ChEBI" id="CHEBI:57618"/>
        <dbReference type="ChEBI" id="CHEBI:58210"/>
    </reaction>
</comment>
<keyword evidence="3" id="KW-0288">FMN</keyword>
<name>A0A679JGW3_VARPD</name>
<dbReference type="EMBL" id="LR743507">
    <property type="protein sequence ID" value="CAA2105179.1"/>
    <property type="molecule type" value="Genomic_DNA"/>
</dbReference>
<protein>
    <recommendedName>
        <fullName evidence="10">Dibenzothiophene monooxygenase</fullName>
        <ecNumber evidence="9">1.14.14.21</ecNumber>
    </recommendedName>
</protein>
<keyword evidence="6" id="KW-0503">Monooxygenase</keyword>
<dbReference type="EC" id="1.14.14.21" evidence="9"/>
<evidence type="ECO:0000256" key="3">
    <source>
        <dbReference type="ARBA" id="ARBA00022643"/>
    </source>
</evidence>
<comment type="subcellular location">
    <subcellularLocation>
        <location evidence="1">Cytoplasm</location>
    </subcellularLocation>
</comment>
<reference evidence="17" key="1">
    <citation type="submission" date="2019-12" db="EMBL/GenBank/DDBJ databases">
        <authorList>
            <person name="Cremers G."/>
        </authorList>
    </citation>
    <scope>NUCLEOTIDE SEQUENCE</scope>
    <source>
        <strain evidence="17">Vvax</strain>
    </source>
</reference>
<comment type="catalytic activity">
    <reaction evidence="12">
        <text>dibenzothiophene 5-oxide + FMNH2 + O2 = dibenzothiophene 5,5-dioxide + FMN + H2O + H(+)</text>
        <dbReference type="Rhea" id="RHEA:49080"/>
        <dbReference type="ChEBI" id="CHEBI:15377"/>
        <dbReference type="ChEBI" id="CHEBI:15378"/>
        <dbReference type="ChEBI" id="CHEBI:15379"/>
        <dbReference type="ChEBI" id="CHEBI:23683"/>
        <dbReference type="ChEBI" id="CHEBI:57618"/>
        <dbReference type="ChEBI" id="CHEBI:58210"/>
        <dbReference type="ChEBI" id="CHEBI:90356"/>
    </reaction>
</comment>
<evidence type="ECO:0000256" key="13">
    <source>
        <dbReference type="ARBA" id="ARBA00049456"/>
    </source>
</evidence>
<keyword evidence="5" id="KW-0560">Oxidoreductase</keyword>
<feature type="domain" description="Acyl-CoA dehydrogenase/oxidase N-terminal" evidence="15">
    <location>
        <begin position="96"/>
        <end position="193"/>
    </location>
</feature>
<dbReference type="Pfam" id="PF08028">
    <property type="entry name" value="Acyl-CoA_dh_2"/>
    <property type="match status" value="1"/>
</dbReference>
<keyword evidence="4" id="KW-0547">Nucleotide-binding</keyword>
<dbReference type="GO" id="GO:0008470">
    <property type="term" value="F:3-methylbutanoyl-CoA dehydrogenase activity"/>
    <property type="evidence" value="ECO:0007669"/>
    <property type="project" value="TreeGrafter"/>
</dbReference>
<comment type="similarity">
    <text evidence="8">Belongs to the DszC flavin monooxygenase family.</text>
</comment>
<evidence type="ECO:0000256" key="4">
    <source>
        <dbReference type="ARBA" id="ARBA00022741"/>
    </source>
</evidence>
<evidence type="ECO:0000259" key="15">
    <source>
        <dbReference type="Pfam" id="PF02771"/>
    </source>
</evidence>
<evidence type="ECO:0000256" key="2">
    <source>
        <dbReference type="ARBA" id="ARBA00022630"/>
    </source>
</evidence>
<evidence type="ECO:0000256" key="1">
    <source>
        <dbReference type="ARBA" id="ARBA00004496"/>
    </source>
</evidence>
<dbReference type="InterPro" id="IPR006091">
    <property type="entry name" value="Acyl-CoA_Oxase/DH_mid-dom"/>
</dbReference>
<dbReference type="PANTHER" id="PTHR43884:SF12">
    <property type="entry name" value="ISOVALERYL-COA DEHYDROGENASE, MITOCHONDRIAL-RELATED"/>
    <property type="match status" value="1"/>
</dbReference>
<dbReference type="Pfam" id="PF02770">
    <property type="entry name" value="Acyl-CoA_dh_M"/>
    <property type="match status" value="1"/>
</dbReference>
<dbReference type="InterPro" id="IPR036250">
    <property type="entry name" value="AcylCo_DH-like_C"/>
</dbReference>
<keyword evidence="2" id="KW-0285">Flavoprotein</keyword>
<evidence type="ECO:0000256" key="5">
    <source>
        <dbReference type="ARBA" id="ARBA00023002"/>
    </source>
</evidence>
<dbReference type="PANTHER" id="PTHR43884">
    <property type="entry name" value="ACYL-COA DEHYDROGENASE"/>
    <property type="match status" value="1"/>
</dbReference>
<dbReference type="InterPro" id="IPR037069">
    <property type="entry name" value="AcylCoA_DH/ox_N_sf"/>
</dbReference>
<proteinExistence type="inferred from homology"/>